<feature type="transmembrane region" description="Helical" evidence="6">
    <location>
        <begin position="81"/>
        <end position="103"/>
    </location>
</feature>
<keyword evidence="2" id="KW-1003">Cell membrane</keyword>
<dbReference type="GO" id="GO:0044341">
    <property type="term" value="P:sodium-dependent phosphate transport"/>
    <property type="evidence" value="ECO:0007669"/>
    <property type="project" value="InterPro"/>
</dbReference>
<comment type="subcellular location">
    <subcellularLocation>
        <location evidence="1">Cell membrane</location>
        <topology evidence="1">Multi-pass membrane protein</topology>
    </subcellularLocation>
</comment>
<dbReference type="Proteomes" id="UP000469125">
    <property type="component" value="Unassembled WGS sequence"/>
</dbReference>
<feature type="transmembrane region" description="Helical" evidence="6">
    <location>
        <begin position="133"/>
        <end position="154"/>
    </location>
</feature>
<feature type="transmembrane region" description="Helical" evidence="6">
    <location>
        <begin position="214"/>
        <end position="234"/>
    </location>
</feature>
<feature type="transmembrane region" description="Helical" evidence="6">
    <location>
        <begin position="246"/>
        <end position="269"/>
    </location>
</feature>
<proteinExistence type="predicted"/>
<dbReference type="GO" id="GO:0005436">
    <property type="term" value="F:sodium:phosphate symporter activity"/>
    <property type="evidence" value="ECO:0007669"/>
    <property type="project" value="InterPro"/>
</dbReference>
<evidence type="ECO:0000256" key="3">
    <source>
        <dbReference type="ARBA" id="ARBA00022692"/>
    </source>
</evidence>
<evidence type="ECO:0000256" key="5">
    <source>
        <dbReference type="ARBA" id="ARBA00023136"/>
    </source>
</evidence>
<evidence type="ECO:0000256" key="2">
    <source>
        <dbReference type="ARBA" id="ARBA00022475"/>
    </source>
</evidence>
<evidence type="ECO:0000256" key="4">
    <source>
        <dbReference type="ARBA" id="ARBA00022989"/>
    </source>
</evidence>
<comment type="caution">
    <text evidence="7">The sequence shown here is derived from an EMBL/GenBank/DDBJ whole genome shotgun (WGS) entry which is preliminary data.</text>
</comment>
<dbReference type="PANTHER" id="PTHR10010:SF46">
    <property type="entry name" value="SODIUM-DEPENDENT PHOSPHATE TRANSPORT PROTEIN 2B"/>
    <property type="match status" value="1"/>
</dbReference>
<feature type="transmembrane region" description="Helical" evidence="6">
    <location>
        <begin position="6"/>
        <end position="27"/>
    </location>
</feature>
<dbReference type="Pfam" id="PF02690">
    <property type="entry name" value="Na_Pi_cotrans"/>
    <property type="match status" value="2"/>
</dbReference>
<keyword evidence="5 6" id="KW-0472">Membrane</keyword>
<dbReference type="PANTHER" id="PTHR10010">
    <property type="entry name" value="SOLUTE CARRIER FAMILY 34 SODIUM PHOSPHATE , MEMBER 2-RELATED"/>
    <property type="match status" value="1"/>
</dbReference>
<evidence type="ECO:0000256" key="6">
    <source>
        <dbReference type="SAM" id="Phobius"/>
    </source>
</evidence>
<organism evidence="7 8">
    <name type="scientific">Ornithinibacillus caprae</name>
    <dbReference type="NCBI Taxonomy" id="2678566"/>
    <lineage>
        <taxon>Bacteria</taxon>
        <taxon>Bacillati</taxon>
        <taxon>Bacillota</taxon>
        <taxon>Bacilli</taxon>
        <taxon>Bacillales</taxon>
        <taxon>Bacillaceae</taxon>
        <taxon>Ornithinibacillus</taxon>
    </lineage>
</organism>
<dbReference type="AlphaFoldDB" id="A0A6N8FCU5"/>
<dbReference type="EMBL" id="WOCA01000002">
    <property type="protein sequence ID" value="MUK87380.1"/>
    <property type="molecule type" value="Genomic_DNA"/>
</dbReference>
<reference evidence="7 8" key="1">
    <citation type="submission" date="2019-11" db="EMBL/GenBank/DDBJ databases">
        <authorList>
            <person name="Li X."/>
        </authorList>
    </citation>
    <scope>NUCLEOTIDE SEQUENCE [LARGE SCALE GENOMIC DNA]</scope>
    <source>
        <strain evidence="7 8">L9</strain>
    </source>
</reference>
<dbReference type="InterPro" id="IPR038078">
    <property type="entry name" value="PhoU-like_sf"/>
</dbReference>
<dbReference type="GO" id="GO:0005886">
    <property type="term" value="C:plasma membrane"/>
    <property type="evidence" value="ECO:0007669"/>
    <property type="project" value="UniProtKB-SubCell"/>
</dbReference>
<keyword evidence="8" id="KW-1185">Reference proteome</keyword>
<evidence type="ECO:0000313" key="7">
    <source>
        <dbReference type="EMBL" id="MUK87380.1"/>
    </source>
</evidence>
<dbReference type="RefSeq" id="WP_155667050.1">
    <property type="nucleotide sequence ID" value="NZ_WOCA01000002.1"/>
</dbReference>
<evidence type="ECO:0000313" key="8">
    <source>
        <dbReference type="Proteomes" id="UP000469125"/>
    </source>
</evidence>
<dbReference type="SUPFAM" id="SSF109755">
    <property type="entry name" value="PhoU-like"/>
    <property type="match status" value="1"/>
</dbReference>
<dbReference type="Gene3D" id="1.20.58.220">
    <property type="entry name" value="Phosphate transport system protein phou homolog 2, domain 2"/>
    <property type="match status" value="1"/>
</dbReference>
<name>A0A6N8FCU5_9BACI</name>
<dbReference type="InterPro" id="IPR003841">
    <property type="entry name" value="Na/Pi_transpt"/>
</dbReference>
<feature type="transmembrane region" description="Helical" evidence="6">
    <location>
        <begin position="48"/>
        <end position="75"/>
    </location>
</feature>
<feature type="transmembrane region" description="Helical" evidence="6">
    <location>
        <begin position="175"/>
        <end position="202"/>
    </location>
</feature>
<keyword evidence="4 6" id="KW-1133">Transmembrane helix</keyword>
<feature type="transmembrane region" description="Helical" evidence="6">
    <location>
        <begin position="110"/>
        <end position="127"/>
    </location>
</feature>
<gene>
    <name evidence="7" type="ORF">GMD78_03060</name>
</gene>
<evidence type="ECO:0008006" key="9">
    <source>
        <dbReference type="Google" id="ProtNLM"/>
    </source>
</evidence>
<dbReference type="NCBIfam" id="NF037997">
    <property type="entry name" value="Na_Pi_symport"/>
    <property type="match status" value="1"/>
</dbReference>
<accession>A0A6N8FCU5</accession>
<protein>
    <recommendedName>
        <fullName evidence="9">Phosphate:Na+ symporter</fullName>
    </recommendedName>
</protein>
<feature type="transmembrane region" description="Helical" evidence="6">
    <location>
        <begin position="281"/>
        <end position="301"/>
    </location>
</feature>
<evidence type="ECO:0000256" key="1">
    <source>
        <dbReference type="ARBA" id="ARBA00004651"/>
    </source>
</evidence>
<keyword evidence="3 6" id="KW-0812">Transmembrane</keyword>
<sequence>MEYVNIIIGLLGGIGIFLYGMHLTSRGMQKLAVNKMKEYISQFTNNRIRGLLVGIVATFFMQSSTATSIIVVGLVSGSVLTLWQALGVILGSSIGTTLTVQILAFDVTKYASLFIFIGVIFIIFTRANKLKLLGQAMLGIGFLFFGIGVISSSLEPLGKDPSFIEFMVQYENIPFVLFLLSVVFTLLMHSSAATIVLCMTLVTTGVLSFESSISIVLGANLGATIPALISSLASSREGKKVALSYFLFKSIAVTVAFICYGLIVNGIAYLPGDLERQIANLHTVFNVLTAAIFLPILYHVSKLMERILPSKEEQSVIQLDNRLLELPDEALHTAKKEIAKASVKVEKNMINQLIPLLQDQDYWKCVDLIEGAERDLDRDYLIILQFLLKLGQQDLSQKQSDKEVKCLYVLNDLEHIGDIVNQIAKIFTKMEQEDILLNEADKQELLAMTNRISNTYKKSLTAFAKQDFDLAKEVINEQGTYSTIQNDLIFNHFNHLIEEKKYNSTMSANHLELINQLFRVHQHSVHISQTVLGVV</sequence>